<evidence type="ECO:0000313" key="8">
    <source>
        <dbReference type="EMBL" id="KAK7478904.1"/>
    </source>
</evidence>
<feature type="compositionally biased region" description="Low complexity" evidence="6">
    <location>
        <begin position="744"/>
        <end position="761"/>
    </location>
</feature>
<evidence type="ECO:0000259" key="7">
    <source>
        <dbReference type="PROSITE" id="PS50089"/>
    </source>
</evidence>
<reference evidence="8 9" key="1">
    <citation type="journal article" date="2023" name="Sci. Data">
        <title>Genome assembly of the Korean intertidal mud-creeper Batillaria attramentaria.</title>
        <authorList>
            <person name="Patra A.K."/>
            <person name="Ho P.T."/>
            <person name="Jun S."/>
            <person name="Lee S.J."/>
            <person name="Kim Y."/>
            <person name="Won Y.J."/>
        </authorList>
    </citation>
    <scope>NUCLEOTIDE SEQUENCE [LARGE SCALE GENOMIC DNA]</scope>
    <source>
        <strain evidence="8">Wonlab-2016</strain>
    </source>
</reference>
<feature type="region of interest" description="Disordered" evidence="6">
    <location>
        <begin position="413"/>
        <end position="454"/>
    </location>
</feature>
<evidence type="ECO:0000256" key="1">
    <source>
        <dbReference type="ARBA" id="ARBA00006672"/>
    </source>
</evidence>
<dbReference type="PANTHER" id="PTHR10044:SF139">
    <property type="entry name" value="DEATH-ASSOCIATED INHIBITOR OF APOPTOSIS 2"/>
    <property type="match status" value="1"/>
</dbReference>
<evidence type="ECO:0000256" key="2">
    <source>
        <dbReference type="ARBA" id="ARBA00022723"/>
    </source>
</evidence>
<dbReference type="SMART" id="SM00238">
    <property type="entry name" value="BIR"/>
    <property type="match status" value="2"/>
</dbReference>
<evidence type="ECO:0000256" key="5">
    <source>
        <dbReference type="PROSITE-ProRule" id="PRU00175"/>
    </source>
</evidence>
<keyword evidence="4" id="KW-0862">Zinc</keyword>
<dbReference type="SUPFAM" id="SSF57924">
    <property type="entry name" value="Inhibitor of apoptosis (IAP) repeat"/>
    <property type="match status" value="2"/>
</dbReference>
<dbReference type="InterPro" id="IPR001370">
    <property type="entry name" value="BIR_rpt"/>
</dbReference>
<proteinExistence type="inferred from homology"/>
<feature type="compositionally biased region" description="Basic and acidic residues" evidence="6">
    <location>
        <begin position="57"/>
        <end position="67"/>
    </location>
</feature>
<accession>A0ABD0JW08</accession>
<evidence type="ECO:0000313" key="9">
    <source>
        <dbReference type="Proteomes" id="UP001519460"/>
    </source>
</evidence>
<feature type="region of interest" description="Disordered" evidence="6">
    <location>
        <begin position="194"/>
        <end position="227"/>
    </location>
</feature>
<dbReference type="Gene3D" id="1.10.1170.10">
    <property type="entry name" value="Inhibitor Of Apoptosis Protein (2mihbC-IAP-1), Chain A"/>
    <property type="match status" value="3"/>
</dbReference>
<dbReference type="EMBL" id="JACVVK020000315">
    <property type="protein sequence ID" value="KAK7478904.1"/>
    <property type="molecule type" value="Genomic_DNA"/>
</dbReference>
<feature type="region of interest" description="Disordered" evidence="6">
    <location>
        <begin position="356"/>
        <end position="391"/>
    </location>
</feature>
<feature type="domain" description="RING-type" evidence="7">
    <location>
        <begin position="976"/>
        <end position="1011"/>
    </location>
</feature>
<dbReference type="PANTHER" id="PTHR10044">
    <property type="entry name" value="INHIBITOR OF APOPTOSIS"/>
    <property type="match status" value="1"/>
</dbReference>
<organism evidence="8 9">
    <name type="scientific">Batillaria attramentaria</name>
    <dbReference type="NCBI Taxonomy" id="370345"/>
    <lineage>
        <taxon>Eukaryota</taxon>
        <taxon>Metazoa</taxon>
        <taxon>Spiralia</taxon>
        <taxon>Lophotrochozoa</taxon>
        <taxon>Mollusca</taxon>
        <taxon>Gastropoda</taxon>
        <taxon>Caenogastropoda</taxon>
        <taxon>Sorbeoconcha</taxon>
        <taxon>Cerithioidea</taxon>
        <taxon>Batillariidae</taxon>
        <taxon>Batillaria</taxon>
    </lineage>
</organism>
<dbReference type="PROSITE" id="PS50143">
    <property type="entry name" value="BIR_REPEAT_2"/>
    <property type="match status" value="2"/>
</dbReference>
<feature type="compositionally biased region" description="Basic and acidic residues" evidence="6">
    <location>
        <begin position="356"/>
        <end position="365"/>
    </location>
</feature>
<feature type="region of interest" description="Disordered" evidence="6">
    <location>
        <begin position="1"/>
        <end position="79"/>
    </location>
</feature>
<evidence type="ECO:0000256" key="4">
    <source>
        <dbReference type="ARBA" id="ARBA00022833"/>
    </source>
</evidence>
<keyword evidence="9" id="KW-1185">Reference proteome</keyword>
<dbReference type="AlphaFoldDB" id="A0ABD0JW08"/>
<dbReference type="Gene3D" id="1.10.533.10">
    <property type="entry name" value="Death Domain, Fas"/>
    <property type="match status" value="1"/>
</dbReference>
<feature type="region of interest" description="Disordered" evidence="6">
    <location>
        <begin position="891"/>
        <end position="924"/>
    </location>
</feature>
<feature type="compositionally biased region" description="Basic and acidic residues" evidence="6">
    <location>
        <begin position="379"/>
        <end position="391"/>
    </location>
</feature>
<keyword evidence="2" id="KW-0479">Metal-binding</keyword>
<feature type="compositionally biased region" description="Polar residues" evidence="6">
    <location>
        <begin position="196"/>
        <end position="214"/>
    </location>
</feature>
<dbReference type="PROSITE" id="PS50089">
    <property type="entry name" value="ZF_RING_2"/>
    <property type="match status" value="1"/>
</dbReference>
<protein>
    <recommendedName>
        <fullName evidence="7">RING-type domain-containing protein</fullName>
    </recommendedName>
</protein>
<dbReference type="GO" id="GO:0008270">
    <property type="term" value="F:zinc ion binding"/>
    <property type="evidence" value="ECO:0007669"/>
    <property type="project" value="UniProtKB-KW"/>
</dbReference>
<comment type="caution">
    <text evidence="8">The sequence shown here is derived from an EMBL/GenBank/DDBJ whole genome shotgun (WGS) entry which is preliminary data.</text>
</comment>
<dbReference type="InterPro" id="IPR001841">
    <property type="entry name" value="Znf_RING"/>
</dbReference>
<keyword evidence="3 5" id="KW-0863">Zinc-finger</keyword>
<sequence>MLSAPQEESDCTHTTCAVPSNEMNDEEIIVGESQLKSIEADKDDINGSFEESENEEDGRAKSLHDVPYDGSSEDNSEVDSSLLLTLTDEPTENERKAEDKIDEVKSQLHPIKAPCFAMHESFEMCAAVCHAPCPTLSCVDSIDSPVPECVHIQAVPVETISGTILKTTNFERALSNGGVLQRYIDTGSEHLHSFSDPLNGSRSEARNVTVSSPAPLNRGETENRERSGLGCNETLYNADNEYCQCSRHPPQKVQTTLELSGGNDGCASTTVDTDRSCWAKQEAGTGVQNRIVLAQTSGLDTNSRNSTIPVRENSAISITTKRNDDESWSAIGTDLVLPTRNEHVIRENCDRLASDAQKRDADKLTRHGSNGSKKYPIIFDRDENPTTMGDKNETFKSEKLMLVTDDDFLSAMEGCPRKSMPELQKTSRKKTKAASDTNDPGHEDDSDTLSQFLDTPSFRPRLTETKVFMLKGDSQQKPIIIHAGFENELRRLATFASLQAPPGVYFIRLAAAGFFCPHGVSEALDRGDSNGAGRYYEADLVCAFCGVVVSVMQFIGRQAMEVHKEKSPNCPLVRGHDRRNVSVDDVAQTSGMQYLSKFPTDNGASPQPGPASGGQAVLSTDGECNIAPSASQFALPTPSLGKDNAAAKPAYLAPGAVPQSLTVARAAVNDQATPTVQRLPGSESHADNRLGQTVADARGITSAPSVLVLTSLSQSIPVGLALVTVALSGLSNTGATWREEDFSSDSVRSSRNSTQPSSSPTADTENSAQTGNGQGEGTQERQVVTYEQLGIFAQRPKRQDMAVAATRINTFEAWPHADSHPASEMAEAGFYYTGHADLVRCFYCKGGLKTWERSDRPWVEHSRWFPRCPFVRLCKGQKFVDAIQKLNEAGGRPTITEDDVKREMQRQEDEERRNRPTTLLPTPPTVREIQTDSAEGAVGGSAALRADFAVGDGNDTQEMARRLEEENQEMKETTLCKMCQTREVNVLFLPCGHLVACAYCAPALRTCAMCRQPVKGTVRVQLDEEESVDV</sequence>
<dbReference type="InterPro" id="IPR011029">
    <property type="entry name" value="DEATH-like_dom_sf"/>
</dbReference>
<evidence type="ECO:0000256" key="6">
    <source>
        <dbReference type="SAM" id="MobiDB-lite"/>
    </source>
</evidence>
<feature type="region of interest" description="Disordered" evidence="6">
    <location>
        <begin position="738"/>
        <end position="780"/>
    </location>
</feature>
<name>A0ABD0JW08_9CAEN</name>
<feature type="compositionally biased region" description="Basic and acidic residues" evidence="6">
    <location>
        <begin position="898"/>
        <end position="914"/>
    </location>
</feature>
<dbReference type="Proteomes" id="UP001519460">
    <property type="component" value="Unassembled WGS sequence"/>
</dbReference>
<evidence type="ECO:0000256" key="3">
    <source>
        <dbReference type="ARBA" id="ARBA00022771"/>
    </source>
</evidence>
<dbReference type="FunFam" id="1.10.1170.10:FF:000002">
    <property type="entry name" value="Baculoviral IAP repeat containing 7"/>
    <property type="match status" value="1"/>
</dbReference>
<dbReference type="InterPro" id="IPR050784">
    <property type="entry name" value="IAP"/>
</dbReference>
<dbReference type="Pfam" id="PF13920">
    <property type="entry name" value="zf-C3HC4_3"/>
    <property type="match status" value="1"/>
</dbReference>
<gene>
    <name evidence="8" type="ORF">BaRGS_00029885</name>
</gene>
<feature type="compositionally biased region" description="Polar residues" evidence="6">
    <location>
        <begin position="12"/>
        <end position="22"/>
    </location>
</feature>
<dbReference type="CDD" id="cd00022">
    <property type="entry name" value="BIR"/>
    <property type="match status" value="1"/>
</dbReference>
<dbReference type="Pfam" id="PF00653">
    <property type="entry name" value="BIR"/>
    <property type="match status" value="1"/>
</dbReference>
<comment type="similarity">
    <text evidence="1">Belongs to the IAP family.</text>
</comment>